<dbReference type="KEGG" id="dzi:111277167"/>
<dbReference type="RefSeq" id="XP_022719133.1">
    <property type="nucleotide sequence ID" value="XM_022863398.1"/>
</dbReference>
<dbReference type="Proteomes" id="UP000515121">
    <property type="component" value="Unplaced"/>
</dbReference>
<reference evidence="10" key="1">
    <citation type="submission" date="2025-08" db="UniProtKB">
        <authorList>
            <consortium name="RefSeq"/>
        </authorList>
    </citation>
    <scope>IDENTIFICATION</scope>
    <source>
        <tissue evidence="10">Fruit stalk</tissue>
    </source>
</reference>
<evidence type="ECO:0000256" key="5">
    <source>
        <dbReference type="ARBA" id="ARBA00023212"/>
    </source>
</evidence>
<protein>
    <submittedName>
        <fullName evidence="10">Protein WVD2-like 1</fullName>
    </submittedName>
</protein>
<dbReference type="GO" id="GO:0005874">
    <property type="term" value="C:microtubule"/>
    <property type="evidence" value="ECO:0007669"/>
    <property type="project" value="UniProtKB-KW"/>
</dbReference>
<dbReference type="PANTHER" id="PTHR46372:SF6">
    <property type="entry name" value="PROTEIN WVD2-LIKE 1"/>
    <property type="match status" value="1"/>
</dbReference>
<feature type="compositionally biased region" description="Polar residues" evidence="7">
    <location>
        <begin position="303"/>
        <end position="321"/>
    </location>
</feature>
<dbReference type="OrthoDB" id="1925970at2759"/>
<dbReference type="InterPro" id="IPR044806">
    <property type="entry name" value="WVD2/WDL1-4"/>
</dbReference>
<feature type="compositionally biased region" description="Basic and acidic residues" evidence="7">
    <location>
        <begin position="69"/>
        <end position="86"/>
    </location>
</feature>
<evidence type="ECO:0000256" key="7">
    <source>
        <dbReference type="SAM" id="MobiDB-lite"/>
    </source>
</evidence>
<feature type="compositionally biased region" description="Basic and acidic residues" evidence="7">
    <location>
        <begin position="324"/>
        <end position="336"/>
    </location>
</feature>
<comment type="similarity">
    <text evidence="2">Belongs to the TPX2 family.</text>
</comment>
<dbReference type="AlphaFoldDB" id="A0A6P5WTJ1"/>
<dbReference type="Pfam" id="PF06886">
    <property type="entry name" value="TPX2"/>
    <property type="match status" value="1"/>
</dbReference>
<gene>
    <name evidence="10" type="primary">LOC111277167</name>
</gene>
<proteinExistence type="inferred from homology"/>
<feature type="region of interest" description="Disordered" evidence="7">
    <location>
        <begin position="303"/>
        <end position="355"/>
    </location>
</feature>
<evidence type="ECO:0000256" key="3">
    <source>
        <dbReference type="ARBA" id="ARBA00022490"/>
    </source>
</evidence>
<dbReference type="PANTHER" id="PTHR46372">
    <property type="entry name" value="PROTEIN WVD2-LIKE 3"/>
    <property type="match status" value="1"/>
</dbReference>
<keyword evidence="4" id="KW-0493">Microtubule</keyword>
<feature type="compositionally biased region" description="Polar residues" evidence="7">
    <location>
        <begin position="87"/>
        <end position="98"/>
    </location>
</feature>
<keyword evidence="9" id="KW-1185">Reference proteome</keyword>
<evidence type="ECO:0000313" key="10">
    <source>
        <dbReference type="RefSeq" id="XP_022719133.1"/>
    </source>
</evidence>
<feature type="compositionally biased region" description="Polar residues" evidence="7">
    <location>
        <begin position="17"/>
        <end position="35"/>
    </location>
</feature>
<keyword evidence="5" id="KW-0206">Cytoskeleton</keyword>
<evidence type="ECO:0000313" key="9">
    <source>
        <dbReference type="Proteomes" id="UP000515121"/>
    </source>
</evidence>
<feature type="compositionally biased region" description="Basic and acidic residues" evidence="7">
    <location>
        <begin position="1"/>
        <end position="12"/>
    </location>
</feature>
<evidence type="ECO:0000256" key="1">
    <source>
        <dbReference type="ARBA" id="ARBA00004245"/>
    </source>
</evidence>
<keyword evidence="3" id="KW-0963">Cytoplasm</keyword>
<evidence type="ECO:0000259" key="8">
    <source>
        <dbReference type="Pfam" id="PF06886"/>
    </source>
</evidence>
<comment type="subcellular location">
    <subcellularLocation>
        <location evidence="1">Cytoplasm</location>
        <location evidence="1">Cytoskeleton</location>
    </subcellularLocation>
</comment>
<dbReference type="GeneID" id="111277167"/>
<feature type="region of interest" description="Disordered" evidence="7">
    <location>
        <begin position="1"/>
        <end position="130"/>
    </location>
</feature>
<evidence type="ECO:0000256" key="4">
    <source>
        <dbReference type="ARBA" id="ARBA00022701"/>
    </source>
</evidence>
<dbReference type="InterPro" id="IPR027329">
    <property type="entry name" value="TPX2_C"/>
</dbReference>
<dbReference type="GO" id="GO:0000226">
    <property type="term" value="P:microtubule cytoskeleton organization"/>
    <property type="evidence" value="ECO:0007669"/>
    <property type="project" value="InterPro"/>
</dbReference>
<feature type="domain" description="TPX2 C-terminal" evidence="8">
    <location>
        <begin position="182"/>
        <end position="251"/>
    </location>
</feature>
<sequence>MGRELTDVHMDNKPNGVLNSNGNPRVSEGTESNNYEVKECTAENSVAENGHDKQDVLGVKSTNFGTDIPEGKSEKAEDQKSTDNKKLSTTASKSTGARNTHAYHTISKTGANGTANVNSTPSLTATKDLERNSLMTPLMSRKPLLTYDGKHPDEEDNWSVTSSTAASVRTARSRVTIGTAPTFRSADRAEKRREFYQKLEQKHQALEKERSQCEARTKEEQEAALKQLRKSLVVKANPVPSFYYEGPPPKVELKKLPLTRPKSPNLTRRKSCGDAIHLSLDEKAKACCRTHRHSLGNHRERFTTANEVKSKGQVSGQSSNGAGKVKDRAKQVKEVTEAAPTTITEQSNANIIVQS</sequence>
<organism evidence="9 10">
    <name type="scientific">Durio zibethinus</name>
    <name type="common">Durian</name>
    <dbReference type="NCBI Taxonomy" id="66656"/>
    <lineage>
        <taxon>Eukaryota</taxon>
        <taxon>Viridiplantae</taxon>
        <taxon>Streptophyta</taxon>
        <taxon>Embryophyta</taxon>
        <taxon>Tracheophyta</taxon>
        <taxon>Spermatophyta</taxon>
        <taxon>Magnoliopsida</taxon>
        <taxon>eudicotyledons</taxon>
        <taxon>Gunneridae</taxon>
        <taxon>Pentapetalae</taxon>
        <taxon>rosids</taxon>
        <taxon>malvids</taxon>
        <taxon>Malvales</taxon>
        <taxon>Malvaceae</taxon>
        <taxon>Helicteroideae</taxon>
        <taxon>Durio</taxon>
    </lineage>
</organism>
<evidence type="ECO:0000256" key="2">
    <source>
        <dbReference type="ARBA" id="ARBA00005885"/>
    </source>
</evidence>
<dbReference type="GO" id="GO:0008017">
    <property type="term" value="F:microtubule binding"/>
    <property type="evidence" value="ECO:0007669"/>
    <property type="project" value="InterPro"/>
</dbReference>
<accession>A0A6P5WTJ1</accession>
<evidence type="ECO:0000256" key="6">
    <source>
        <dbReference type="SAM" id="Coils"/>
    </source>
</evidence>
<keyword evidence="6" id="KW-0175">Coiled coil</keyword>
<feature type="compositionally biased region" description="Polar residues" evidence="7">
    <location>
        <begin position="106"/>
        <end position="125"/>
    </location>
</feature>
<name>A0A6P5WTJ1_DURZI</name>
<feature type="compositionally biased region" description="Polar residues" evidence="7">
    <location>
        <begin position="339"/>
        <end position="355"/>
    </location>
</feature>
<feature type="coiled-coil region" evidence="6">
    <location>
        <begin position="189"/>
        <end position="223"/>
    </location>
</feature>